<name>A0A367ZL88_9BACT</name>
<dbReference type="PANTHER" id="PTHR36842:SF1">
    <property type="entry name" value="PROTEIN TOLB"/>
    <property type="match status" value="1"/>
</dbReference>
<dbReference type="Gene3D" id="2.120.10.30">
    <property type="entry name" value="TolB, C-terminal domain"/>
    <property type="match status" value="1"/>
</dbReference>
<evidence type="ECO:0000313" key="3">
    <source>
        <dbReference type="Proteomes" id="UP000252355"/>
    </source>
</evidence>
<dbReference type="AlphaFoldDB" id="A0A367ZL88"/>
<evidence type="ECO:0008006" key="4">
    <source>
        <dbReference type="Google" id="ProtNLM"/>
    </source>
</evidence>
<reference evidence="2 3" key="1">
    <citation type="submission" date="2018-05" db="EMBL/GenBank/DDBJ databases">
        <title>A metagenomic window into the 2 km-deep terrestrial subsurface aquifer revealed taxonomically and functionally diverse microbial community comprising novel uncultured bacterial lineages.</title>
        <authorList>
            <person name="Kadnikov V.V."/>
            <person name="Mardanov A.V."/>
            <person name="Beletsky A.V."/>
            <person name="Banks D."/>
            <person name="Pimenov N.V."/>
            <person name="Frank Y.A."/>
            <person name="Karnachuk O.V."/>
            <person name="Ravin N.V."/>
        </authorList>
    </citation>
    <scope>NUCLEOTIDE SEQUENCE [LARGE SCALE GENOMIC DNA]</scope>
    <source>
        <strain evidence="2">BY5</strain>
    </source>
</reference>
<dbReference type="InterPro" id="IPR011659">
    <property type="entry name" value="WD40"/>
</dbReference>
<proteinExistence type="inferred from homology"/>
<sequence>MSGRSFWLLMVLVVLGLLVVESALLAAPRCLFTGQPAGNRDLYLADLATLKATALTTEPSHEEQPALSPDGRHVVFVSDRSGSPQLYLASFGAALGPWVPLTEPATGAWAHPAFAPDGRSVIARFAPDVRRRLSSTSLVLVDLATRQTSTIVESASFSSGPGEGPTVVVDHPAWLDAETLIFIKSELTDVEAPRVTSATLFRYDLKAGKAVRLTGGESYYDANGNPRGFMAGLPAVRPARATEPADIVFVAMQGRLDRMPMTVSRDGKDKRVLPLPTEGFFGPALWHPAGWVFGTIDEAGIPGLAFLPVGRGAAIRHLPFPGAVTDPVLVP</sequence>
<protein>
    <recommendedName>
        <fullName evidence="4">TolB protein</fullName>
    </recommendedName>
</protein>
<gene>
    <name evidence="2" type="ORF">OZSIB_1790</name>
</gene>
<evidence type="ECO:0000256" key="1">
    <source>
        <dbReference type="ARBA" id="ARBA00009820"/>
    </source>
</evidence>
<comment type="caution">
    <text evidence="2">The sequence shown here is derived from an EMBL/GenBank/DDBJ whole genome shotgun (WGS) entry which is preliminary data.</text>
</comment>
<dbReference type="InterPro" id="IPR011042">
    <property type="entry name" value="6-blade_b-propeller_TolB-like"/>
</dbReference>
<comment type="similarity">
    <text evidence="1">Belongs to the TolB family.</text>
</comment>
<accession>A0A367ZL88</accession>
<dbReference type="SUPFAM" id="SSF69304">
    <property type="entry name" value="Tricorn protease N-terminal domain"/>
    <property type="match status" value="1"/>
</dbReference>
<dbReference type="PANTHER" id="PTHR36842">
    <property type="entry name" value="PROTEIN TOLB HOMOLOG"/>
    <property type="match status" value="1"/>
</dbReference>
<dbReference type="Pfam" id="PF07676">
    <property type="entry name" value="PD40"/>
    <property type="match status" value="1"/>
</dbReference>
<dbReference type="Proteomes" id="UP000252355">
    <property type="component" value="Unassembled WGS sequence"/>
</dbReference>
<evidence type="ECO:0000313" key="2">
    <source>
        <dbReference type="EMBL" id="RCK78141.1"/>
    </source>
</evidence>
<dbReference type="EMBL" id="QOQW01000027">
    <property type="protein sequence ID" value="RCK78141.1"/>
    <property type="molecule type" value="Genomic_DNA"/>
</dbReference>
<organism evidence="2 3">
    <name type="scientific">Candidatus Ozemobacter sibiricus</name>
    <dbReference type="NCBI Taxonomy" id="2268124"/>
    <lineage>
        <taxon>Bacteria</taxon>
        <taxon>Candidatus Ozemobacteria</taxon>
        <taxon>Candidatus Ozemobacterales</taxon>
        <taxon>Candidatus Ozemobacteraceae</taxon>
        <taxon>Candidatus Ozemobacter</taxon>
    </lineage>
</organism>